<keyword evidence="1" id="KW-1133">Transmembrane helix</keyword>
<dbReference type="EMBL" id="BGPR01001314">
    <property type="protein sequence ID" value="GBM50911.1"/>
    <property type="molecule type" value="Genomic_DNA"/>
</dbReference>
<sequence length="116" mass="13320">MFTRTFLRTTTQQSLKCVSSRIRPMPISENTRLTFKRDIWTMAERTSWTLALPTAIAVPILPLLSFLGSPESPDVYLSCLWLAQRSKTRWECSRFYSTVSGIRYGSLDANYMTADI</sequence>
<evidence type="ECO:0000256" key="1">
    <source>
        <dbReference type="SAM" id="Phobius"/>
    </source>
</evidence>
<accession>A0A4Y2GC06</accession>
<name>A0A4Y2GC06_ARAVE</name>
<gene>
    <name evidence="2" type="ORF">AVEN_54343_1</name>
</gene>
<keyword evidence="1" id="KW-0812">Transmembrane</keyword>
<feature type="transmembrane region" description="Helical" evidence="1">
    <location>
        <begin position="46"/>
        <end position="67"/>
    </location>
</feature>
<dbReference type="Proteomes" id="UP000499080">
    <property type="component" value="Unassembled WGS sequence"/>
</dbReference>
<organism evidence="2 3">
    <name type="scientific">Araneus ventricosus</name>
    <name type="common">Orbweaver spider</name>
    <name type="synonym">Epeira ventricosa</name>
    <dbReference type="NCBI Taxonomy" id="182803"/>
    <lineage>
        <taxon>Eukaryota</taxon>
        <taxon>Metazoa</taxon>
        <taxon>Ecdysozoa</taxon>
        <taxon>Arthropoda</taxon>
        <taxon>Chelicerata</taxon>
        <taxon>Arachnida</taxon>
        <taxon>Araneae</taxon>
        <taxon>Araneomorphae</taxon>
        <taxon>Entelegynae</taxon>
        <taxon>Araneoidea</taxon>
        <taxon>Araneidae</taxon>
        <taxon>Araneus</taxon>
    </lineage>
</organism>
<comment type="caution">
    <text evidence="2">The sequence shown here is derived from an EMBL/GenBank/DDBJ whole genome shotgun (WGS) entry which is preliminary data.</text>
</comment>
<proteinExistence type="predicted"/>
<evidence type="ECO:0000313" key="3">
    <source>
        <dbReference type="Proteomes" id="UP000499080"/>
    </source>
</evidence>
<reference evidence="2 3" key="1">
    <citation type="journal article" date="2019" name="Sci. Rep.">
        <title>Orb-weaving spider Araneus ventricosus genome elucidates the spidroin gene catalogue.</title>
        <authorList>
            <person name="Kono N."/>
            <person name="Nakamura H."/>
            <person name="Ohtoshi R."/>
            <person name="Moran D.A.P."/>
            <person name="Shinohara A."/>
            <person name="Yoshida Y."/>
            <person name="Fujiwara M."/>
            <person name="Mori M."/>
            <person name="Tomita M."/>
            <person name="Arakawa K."/>
        </authorList>
    </citation>
    <scope>NUCLEOTIDE SEQUENCE [LARGE SCALE GENOMIC DNA]</scope>
</reference>
<keyword evidence="3" id="KW-1185">Reference proteome</keyword>
<dbReference type="AlphaFoldDB" id="A0A4Y2GC06"/>
<keyword evidence="1" id="KW-0472">Membrane</keyword>
<evidence type="ECO:0000313" key="2">
    <source>
        <dbReference type="EMBL" id="GBM50911.1"/>
    </source>
</evidence>
<protein>
    <submittedName>
        <fullName evidence="2">Uncharacterized protein</fullName>
    </submittedName>
</protein>